<comment type="caution">
    <text evidence="2">The sequence shown here is derived from an EMBL/GenBank/DDBJ whole genome shotgun (WGS) entry which is preliminary data.</text>
</comment>
<dbReference type="Proteomes" id="UP001374584">
    <property type="component" value="Unassembled WGS sequence"/>
</dbReference>
<keyword evidence="3" id="KW-1185">Reference proteome</keyword>
<feature type="domain" description="FAR1" evidence="1">
    <location>
        <begin position="76"/>
        <end position="160"/>
    </location>
</feature>
<gene>
    <name evidence="2" type="ORF">VNO80_10344</name>
</gene>
<dbReference type="PANTHER" id="PTHR46328:SF31">
    <property type="entry name" value="PROTEIN FAR1-RELATED SEQUENCE 5-LIKE"/>
    <property type="match status" value="1"/>
</dbReference>
<dbReference type="InterPro" id="IPR004330">
    <property type="entry name" value="FAR1_DNA_bnd_dom"/>
</dbReference>
<organism evidence="2 3">
    <name type="scientific">Phaseolus coccineus</name>
    <name type="common">Scarlet runner bean</name>
    <name type="synonym">Phaseolus multiflorus</name>
    <dbReference type="NCBI Taxonomy" id="3886"/>
    <lineage>
        <taxon>Eukaryota</taxon>
        <taxon>Viridiplantae</taxon>
        <taxon>Streptophyta</taxon>
        <taxon>Embryophyta</taxon>
        <taxon>Tracheophyta</taxon>
        <taxon>Spermatophyta</taxon>
        <taxon>Magnoliopsida</taxon>
        <taxon>eudicotyledons</taxon>
        <taxon>Gunneridae</taxon>
        <taxon>Pentapetalae</taxon>
        <taxon>rosids</taxon>
        <taxon>fabids</taxon>
        <taxon>Fabales</taxon>
        <taxon>Fabaceae</taxon>
        <taxon>Papilionoideae</taxon>
        <taxon>50 kb inversion clade</taxon>
        <taxon>NPAAA clade</taxon>
        <taxon>indigoferoid/millettioid clade</taxon>
        <taxon>Phaseoleae</taxon>
        <taxon>Phaseolus</taxon>
    </lineage>
</organism>
<evidence type="ECO:0000313" key="3">
    <source>
        <dbReference type="Proteomes" id="UP001374584"/>
    </source>
</evidence>
<protein>
    <recommendedName>
        <fullName evidence="1">FAR1 domain-containing protein</fullName>
    </recommendedName>
</protein>
<dbReference type="EMBL" id="JAYMYR010000004">
    <property type="protein sequence ID" value="KAK7368319.1"/>
    <property type="molecule type" value="Genomic_DNA"/>
</dbReference>
<evidence type="ECO:0000259" key="1">
    <source>
        <dbReference type="Pfam" id="PF03101"/>
    </source>
</evidence>
<dbReference type="AlphaFoldDB" id="A0AAN9ND98"/>
<dbReference type="PANTHER" id="PTHR46328">
    <property type="entry name" value="FAR-RED IMPAIRED RESPONSIVE (FAR1) FAMILY PROTEIN-RELATED"/>
    <property type="match status" value="1"/>
</dbReference>
<evidence type="ECO:0000313" key="2">
    <source>
        <dbReference type="EMBL" id="KAK7368319.1"/>
    </source>
</evidence>
<proteinExistence type="predicted"/>
<name>A0AAN9ND98_PHACN</name>
<reference evidence="2 3" key="1">
    <citation type="submission" date="2024-01" db="EMBL/GenBank/DDBJ databases">
        <title>The genomes of 5 underutilized Papilionoideae crops provide insights into root nodulation and disease resistanc.</title>
        <authorList>
            <person name="Jiang F."/>
        </authorList>
    </citation>
    <scope>NUCLEOTIDE SEQUENCE [LARGE SCALE GENOMIC DNA]</scope>
    <source>
        <strain evidence="2">JINMINGXINNONG_FW02</strain>
        <tissue evidence="2">Leaves</tissue>
    </source>
</reference>
<sequence length="220" mass="25175">MTYLLGQNTELTTPNAWTEMEEVCLNSEPFFDESDDADVEGSSVAEHGLESLNSQPKNLPVPTVGLEFDSFEEVYNFYNIHAKEQGFGIRVSNSWFRSKKKERYRAKLSCSSAGFKKKSEANNPRPETRTGCPAMIVIRMVESRRWRIVEVVLQHNHQVSPQSKQFYKSHKKMILEASKSQPPPEPVTEVHTIKLYRTTVMDVDYNGQGLLIITLMTQLQ</sequence>
<dbReference type="Pfam" id="PF03101">
    <property type="entry name" value="FAR1"/>
    <property type="match status" value="1"/>
</dbReference>
<accession>A0AAN9ND98</accession>